<dbReference type="InterPro" id="IPR011990">
    <property type="entry name" value="TPR-like_helical_dom_sf"/>
</dbReference>
<dbReference type="OrthoDB" id="8912283at2"/>
<dbReference type="RefSeq" id="WP_094660964.1">
    <property type="nucleotide sequence ID" value="NZ_JBKZBO010000035.1"/>
</dbReference>
<reference evidence="1 2" key="1">
    <citation type="journal article" date="2017" name="BMC Genomics">
        <title>Comparative genomic and phylogenomic analyses of the Bifidobacteriaceae family.</title>
        <authorList>
            <person name="Lugli G.A."/>
            <person name="Milani C."/>
            <person name="Turroni F."/>
            <person name="Duranti S."/>
            <person name="Mancabelli L."/>
            <person name="Mangifesta M."/>
            <person name="Ferrario C."/>
            <person name="Modesto M."/>
            <person name="Mattarelli P."/>
            <person name="Jiri K."/>
            <person name="van Sinderen D."/>
            <person name="Ventura M."/>
        </authorList>
    </citation>
    <scope>NUCLEOTIDE SEQUENCE [LARGE SCALE GENOMIC DNA]</scope>
    <source>
        <strain evidence="1 2">DSM 24742</strain>
    </source>
</reference>
<evidence type="ECO:0000313" key="2">
    <source>
        <dbReference type="Proteomes" id="UP000216725"/>
    </source>
</evidence>
<protein>
    <submittedName>
        <fullName evidence="1">Uncharacterized protein</fullName>
    </submittedName>
</protein>
<dbReference type="EMBL" id="MWWR01000008">
    <property type="protein sequence ID" value="OZG51522.1"/>
    <property type="molecule type" value="Genomic_DNA"/>
</dbReference>
<dbReference type="AlphaFoldDB" id="A0A261EXD9"/>
<dbReference type="Gene3D" id="1.25.40.10">
    <property type="entry name" value="Tetratricopeptide repeat domain"/>
    <property type="match status" value="1"/>
</dbReference>
<accession>A0A261EXD9</accession>
<name>A0A261EXD9_9BIFI</name>
<dbReference type="SUPFAM" id="SSF81901">
    <property type="entry name" value="HCP-like"/>
    <property type="match status" value="1"/>
</dbReference>
<comment type="caution">
    <text evidence="1">The sequence shown here is derived from an EMBL/GenBank/DDBJ whole genome shotgun (WGS) entry which is preliminary data.</text>
</comment>
<evidence type="ECO:0000313" key="1">
    <source>
        <dbReference type="EMBL" id="OZG51522.1"/>
    </source>
</evidence>
<gene>
    <name evidence="1" type="ORF">PSRA_1157</name>
</gene>
<keyword evidence="2" id="KW-1185">Reference proteome</keyword>
<dbReference type="Proteomes" id="UP000216725">
    <property type="component" value="Unassembled WGS sequence"/>
</dbReference>
<proteinExistence type="predicted"/>
<sequence>MADASADRSVEEFKLRFCHPELIEDCRDTLVSMFRQGTNPAQPASLDPATLSYLRLYEETHDAADADAKLEAWQGYVEHEARHGNLDALDLETVYARNDLWANFDTLPTMDAIGLMNDLWQLSKRACEEIRGSAYYCLAIHTACLDADQQDWLLCPGPLMLLTSASDLGCAEASMELSRMLTSGGLLEPNLPLAHRYHVRAAHDGDASAWAYVAMDYLLGRGTPRDPDRMIDALMSGAAAGDYSSCVSLGDLFSTGFPESRLAPVPDMRLANEYYSAAYEIETEGAQMEGMETEGVEAGERNHDVPAADHTKSLAYVGMMFTQAALDMDGDDGDDGDAAC</sequence>
<organism evidence="1 2">
    <name type="scientific">Pseudoscardovia radai</name>
    <dbReference type="NCBI Taxonomy" id="987066"/>
    <lineage>
        <taxon>Bacteria</taxon>
        <taxon>Bacillati</taxon>
        <taxon>Actinomycetota</taxon>
        <taxon>Actinomycetes</taxon>
        <taxon>Bifidobacteriales</taxon>
        <taxon>Bifidobacteriaceae</taxon>
        <taxon>Pseudoscardovia</taxon>
    </lineage>
</organism>